<keyword evidence="3" id="KW-1003">Cell membrane</keyword>
<reference evidence="19" key="1">
    <citation type="submission" date="2021-01" db="EMBL/GenBank/DDBJ databases">
        <authorList>
            <person name="Kaushik A."/>
        </authorList>
    </citation>
    <scope>NUCLEOTIDE SEQUENCE</scope>
    <source>
        <strain evidence="19">AG1-1C</strain>
    </source>
</reference>
<dbReference type="InterPro" id="IPR050386">
    <property type="entry name" value="Glycosyl_hydrolase_5"/>
</dbReference>
<gene>
    <name evidence="19" type="ORF">RDB_LOCUS29223</name>
</gene>
<dbReference type="Pfam" id="PF00150">
    <property type="entry name" value="Cellulase"/>
    <property type="match status" value="1"/>
</dbReference>
<keyword evidence="8 17" id="KW-0472">Membrane</keyword>
<dbReference type="GO" id="GO:0005886">
    <property type="term" value="C:plasma membrane"/>
    <property type="evidence" value="ECO:0007669"/>
    <property type="project" value="UniProtKB-SubCell"/>
</dbReference>
<evidence type="ECO:0000256" key="9">
    <source>
        <dbReference type="ARBA" id="ARBA00023180"/>
    </source>
</evidence>
<organism evidence="19 20">
    <name type="scientific">Rhizoctonia solani</name>
    <dbReference type="NCBI Taxonomy" id="456999"/>
    <lineage>
        <taxon>Eukaryota</taxon>
        <taxon>Fungi</taxon>
        <taxon>Dikarya</taxon>
        <taxon>Basidiomycota</taxon>
        <taxon>Agaricomycotina</taxon>
        <taxon>Agaricomycetes</taxon>
        <taxon>Cantharellales</taxon>
        <taxon>Ceratobasidiaceae</taxon>
        <taxon>Rhizoctonia</taxon>
    </lineage>
</organism>
<dbReference type="AlphaFoldDB" id="A0A8H2WI63"/>
<comment type="function">
    <text evidence="13">Glucosidase involved in the degradation of cellulosic biomass. Active on lichenan.</text>
</comment>
<feature type="transmembrane region" description="Helical" evidence="17">
    <location>
        <begin position="146"/>
        <end position="169"/>
    </location>
</feature>
<keyword evidence="7 17" id="KW-1133">Transmembrane helix</keyword>
<dbReference type="GO" id="GO:0004338">
    <property type="term" value="F:glucan exo-1,3-beta-glucosidase activity"/>
    <property type="evidence" value="ECO:0007669"/>
    <property type="project" value="UniProtKB-EC"/>
</dbReference>
<evidence type="ECO:0000256" key="4">
    <source>
        <dbReference type="ARBA" id="ARBA00022692"/>
    </source>
</evidence>
<keyword evidence="6" id="KW-0735">Signal-anchor</keyword>
<comment type="catalytic activity">
    <reaction evidence="12">
        <text>Successive hydrolysis of beta-D-glucose units from the non-reducing ends of (1-&gt;3)-beta-D-glucans, releasing alpha-glucose.</text>
        <dbReference type="EC" id="3.2.1.58"/>
    </reaction>
</comment>
<dbReference type="SUPFAM" id="SSF51445">
    <property type="entry name" value="(Trans)glycosidases"/>
    <property type="match status" value="1"/>
</dbReference>
<dbReference type="GO" id="GO:0071555">
    <property type="term" value="P:cell wall organization"/>
    <property type="evidence" value="ECO:0007669"/>
    <property type="project" value="UniProtKB-KW"/>
</dbReference>
<feature type="domain" description="Glycoside hydrolase family 5" evidence="18">
    <location>
        <begin position="319"/>
        <end position="562"/>
    </location>
</feature>
<dbReference type="GO" id="GO:0009251">
    <property type="term" value="P:glucan catabolic process"/>
    <property type="evidence" value="ECO:0007669"/>
    <property type="project" value="TreeGrafter"/>
</dbReference>
<feature type="region of interest" description="Disordered" evidence="16">
    <location>
        <begin position="1"/>
        <end position="74"/>
    </location>
</feature>
<comment type="subcellular location">
    <subcellularLocation>
        <location evidence="1">Cell membrane</location>
        <topology evidence="1">Single-pass type II membrane protein</topology>
    </subcellularLocation>
</comment>
<evidence type="ECO:0000256" key="10">
    <source>
        <dbReference type="ARBA" id="ARBA00023295"/>
    </source>
</evidence>
<evidence type="ECO:0000256" key="8">
    <source>
        <dbReference type="ARBA" id="ARBA00023136"/>
    </source>
</evidence>
<dbReference type="InterPro" id="IPR001547">
    <property type="entry name" value="Glyco_hydro_5"/>
</dbReference>
<keyword evidence="10" id="KW-0326">Glycosidase</keyword>
<dbReference type="Proteomes" id="UP000663846">
    <property type="component" value="Unassembled WGS sequence"/>
</dbReference>
<evidence type="ECO:0000259" key="18">
    <source>
        <dbReference type="Pfam" id="PF00150"/>
    </source>
</evidence>
<evidence type="ECO:0000313" key="19">
    <source>
        <dbReference type="EMBL" id="CAE6375425.1"/>
    </source>
</evidence>
<evidence type="ECO:0000256" key="5">
    <source>
        <dbReference type="ARBA" id="ARBA00022801"/>
    </source>
</evidence>
<dbReference type="PANTHER" id="PTHR31297">
    <property type="entry name" value="GLUCAN ENDO-1,6-BETA-GLUCOSIDASE B"/>
    <property type="match status" value="1"/>
</dbReference>
<evidence type="ECO:0000256" key="12">
    <source>
        <dbReference type="ARBA" id="ARBA00036824"/>
    </source>
</evidence>
<evidence type="ECO:0000256" key="17">
    <source>
        <dbReference type="SAM" id="Phobius"/>
    </source>
</evidence>
<evidence type="ECO:0000256" key="7">
    <source>
        <dbReference type="ARBA" id="ARBA00022989"/>
    </source>
</evidence>
<dbReference type="InterPro" id="IPR017853">
    <property type="entry name" value="GH"/>
</dbReference>
<dbReference type="FunFam" id="3.20.20.80:FF:000033">
    <property type="entry name" value="Glucan 1,3-beta-glucosidase A"/>
    <property type="match status" value="1"/>
</dbReference>
<evidence type="ECO:0000256" key="11">
    <source>
        <dbReference type="ARBA" id="ARBA00023316"/>
    </source>
</evidence>
<protein>
    <recommendedName>
        <fullName evidence="14">glucan 1,3-beta-glucosidase</fullName>
        <ecNumber evidence="14">3.2.1.58</ecNumber>
    </recommendedName>
    <alternativeName>
        <fullName evidence="15">Exo-1,3-beta-glucanase D</fullName>
    </alternativeName>
</protein>
<dbReference type="PANTHER" id="PTHR31297:SF34">
    <property type="entry name" value="GLUCAN 1,3-BETA-GLUCOSIDASE 2"/>
    <property type="match status" value="1"/>
</dbReference>
<keyword evidence="5" id="KW-0378">Hydrolase</keyword>
<dbReference type="GO" id="GO:0005576">
    <property type="term" value="C:extracellular region"/>
    <property type="evidence" value="ECO:0007669"/>
    <property type="project" value="TreeGrafter"/>
</dbReference>
<keyword evidence="9" id="KW-0325">Glycoprotein</keyword>
<evidence type="ECO:0000256" key="14">
    <source>
        <dbReference type="ARBA" id="ARBA00038929"/>
    </source>
</evidence>
<feature type="region of interest" description="Disordered" evidence="16">
    <location>
        <begin position="181"/>
        <end position="220"/>
    </location>
</feature>
<name>A0A8H2WI63_9AGAM</name>
<feature type="compositionally biased region" description="Gly residues" evidence="16">
    <location>
        <begin position="185"/>
        <end position="208"/>
    </location>
</feature>
<comment type="caution">
    <text evidence="19">The sequence shown here is derived from an EMBL/GenBank/DDBJ whole genome shotgun (WGS) entry which is preliminary data.</text>
</comment>
<proteinExistence type="inferred from homology"/>
<keyword evidence="4 17" id="KW-0812">Transmembrane</keyword>
<evidence type="ECO:0000256" key="15">
    <source>
        <dbReference type="ARBA" id="ARBA00041260"/>
    </source>
</evidence>
<dbReference type="Gene3D" id="3.20.20.80">
    <property type="entry name" value="Glycosidases"/>
    <property type="match status" value="1"/>
</dbReference>
<evidence type="ECO:0000256" key="3">
    <source>
        <dbReference type="ARBA" id="ARBA00022475"/>
    </source>
</evidence>
<keyword evidence="11" id="KW-0961">Cell wall biogenesis/degradation</keyword>
<evidence type="ECO:0000256" key="2">
    <source>
        <dbReference type="ARBA" id="ARBA00005641"/>
    </source>
</evidence>
<dbReference type="EC" id="3.2.1.58" evidence="14"/>
<feature type="compositionally biased region" description="Polar residues" evidence="16">
    <location>
        <begin position="13"/>
        <end position="27"/>
    </location>
</feature>
<accession>A0A8H2WI63</accession>
<evidence type="ECO:0000313" key="20">
    <source>
        <dbReference type="Proteomes" id="UP000663846"/>
    </source>
</evidence>
<dbReference type="EMBL" id="CAJMWS010000172">
    <property type="protein sequence ID" value="CAE6375425.1"/>
    <property type="molecule type" value="Genomic_DNA"/>
</dbReference>
<evidence type="ECO:0000256" key="1">
    <source>
        <dbReference type="ARBA" id="ARBA00004401"/>
    </source>
</evidence>
<sequence>MAHYDPLHPAPSPYSQSTGGSSYNLESQPLHAPSSPQPSGSYYNLRDDGSLPEPRPLGGFGDPEPRNSIVSYGTGSPYRDSAYMPGTPSGSTTFLGGSAPSGYRDDPYASTAGFKEGDVPMSPMGQSRVLDKNEYATPAKKKGSSLFRCGVIILIIVLIAIAVLIPVYLKFIKPNILSSENASSSGGGSSSGGSEGGNGGGGGGGGGKSQDPITGVDGTTVKLTEGGTMVYTNKFGGYWVENPDDPFDNSARPNSWTKPLNQTWDYSTDKIYGVNLGGWLNTEPFISPALYERCNTAGTVAVDEWTLSECMAKDTANGGLEGLMEEHYKTFITEEDFAQIAAAGLNWVRIPIPYWAIEVWPGEPFLPKVCWNYFLKAIRWARKYGLRINLDLHAVPGSQNAWNHSGRLAHGINFMNGPMGLANAQRTLDYIRILTQFISQPQYKDVIPFFGVVNEALVPTIGQDQIGSFYMEVYNIIRNISGTGEGNGPMISVHDGFIGLNEWNGFFEGADRVALDTHTYLAFGGVGNDPLDQQVLKPCQAWGSNVNNSMKNFGFIAAGEWSNAMNDCGLNVNGVDLGTRYEGTYAGFRGQGLGAGSCSQWTDYQKWDATTRAAVKEFNMASMDALQNWFFWTWHIGNSSLTNKIEAPFWSYKLGLAEGWITKDPREAVGTCASQGLPSNPFNPPLKAWQTGGAGAGDIVAAQMAKYGTWPPATINNANAPYATYTRTASITTMPAPTYTAANGKTTKTFDAGSGWYKTDDTAPAYTAVAGCTYAPAWDAIASPSPMTCANQRRWPIPHPTPPSKA</sequence>
<evidence type="ECO:0000256" key="16">
    <source>
        <dbReference type="SAM" id="MobiDB-lite"/>
    </source>
</evidence>
<evidence type="ECO:0000256" key="13">
    <source>
        <dbReference type="ARBA" id="ARBA00037126"/>
    </source>
</evidence>
<dbReference type="GO" id="GO:0009986">
    <property type="term" value="C:cell surface"/>
    <property type="evidence" value="ECO:0007669"/>
    <property type="project" value="TreeGrafter"/>
</dbReference>
<comment type="similarity">
    <text evidence="2">Belongs to the glycosyl hydrolase 5 (cellulase A) family.</text>
</comment>
<evidence type="ECO:0000256" key="6">
    <source>
        <dbReference type="ARBA" id="ARBA00022968"/>
    </source>
</evidence>